<dbReference type="PANTHER" id="PTHR31214">
    <property type="entry name" value="PROTEIN FAM221A-RELATED"/>
    <property type="match status" value="1"/>
</dbReference>
<evidence type="ECO:0000313" key="4">
    <source>
        <dbReference type="Proteomes" id="UP000694523"/>
    </source>
</evidence>
<proteinExistence type="inferred from homology"/>
<name>A0A8C6WU34_9GOBI</name>
<dbReference type="Ensembl" id="ENSNMLT00000035315.1">
    <property type="protein sequence ID" value="ENSNMLP00000031684.1"/>
    <property type="gene ID" value="ENSNMLG00000019882.1"/>
</dbReference>
<reference evidence="3" key="2">
    <citation type="submission" date="2025-09" db="UniProtKB">
        <authorList>
            <consortium name="Ensembl"/>
        </authorList>
    </citation>
    <scope>IDENTIFICATION</scope>
</reference>
<accession>A0A8C6WU34</accession>
<dbReference type="InterPro" id="IPR026755">
    <property type="entry name" value="Fam221a/b"/>
</dbReference>
<dbReference type="Pfam" id="PF14753">
    <property type="entry name" value="FAM221"/>
    <property type="match status" value="1"/>
</dbReference>
<sequence>RLQFGIDHLYNAEKIVGDDDGGTLFTPQQYEEYKRTQVPRRMQNRLYVSFGVPGGLECKLIGPETPCFCVGVEVQVLRYRCWG</sequence>
<evidence type="ECO:0000256" key="1">
    <source>
        <dbReference type="ARBA" id="ARBA00011026"/>
    </source>
</evidence>
<comment type="similarity">
    <text evidence="1">Belongs to the FAM221 family.</text>
</comment>
<evidence type="ECO:0000256" key="2">
    <source>
        <dbReference type="ARBA" id="ARBA00039630"/>
    </source>
</evidence>
<dbReference type="Proteomes" id="UP000694523">
    <property type="component" value="Unplaced"/>
</dbReference>
<dbReference type="PANTHER" id="PTHR31214:SF2">
    <property type="entry name" value="PROTEIN FAM221A"/>
    <property type="match status" value="1"/>
</dbReference>
<organism evidence="3 4">
    <name type="scientific">Neogobius melanostomus</name>
    <name type="common">round goby</name>
    <dbReference type="NCBI Taxonomy" id="47308"/>
    <lineage>
        <taxon>Eukaryota</taxon>
        <taxon>Metazoa</taxon>
        <taxon>Chordata</taxon>
        <taxon>Craniata</taxon>
        <taxon>Vertebrata</taxon>
        <taxon>Euteleostomi</taxon>
        <taxon>Actinopterygii</taxon>
        <taxon>Neopterygii</taxon>
        <taxon>Teleostei</taxon>
        <taxon>Neoteleostei</taxon>
        <taxon>Acanthomorphata</taxon>
        <taxon>Gobiaria</taxon>
        <taxon>Gobiiformes</taxon>
        <taxon>Gobioidei</taxon>
        <taxon>Gobiidae</taxon>
        <taxon>Benthophilinae</taxon>
        <taxon>Neogobiini</taxon>
        <taxon>Neogobius</taxon>
    </lineage>
</organism>
<reference evidence="3" key="1">
    <citation type="submission" date="2025-08" db="UniProtKB">
        <authorList>
            <consortium name="Ensembl"/>
        </authorList>
    </citation>
    <scope>IDENTIFICATION</scope>
</reference>
<protein>
    <recommendedName>
        <fullName evidence="2">Protein FAM221A</fullName>
    </recommendedName>
</protein>
<keyword evidence="4" id="KW-1185">Reference proteome</keyword>
<evidence type="ECO:0000313" key="3">
    <source>
        <dbReference type="Ensembl" id="ENSNMLP00000031684.1"/>
    </source>
</evidence>
<dbReference type="AlphaFoldDB" id="A0A8C6WU34"/>